<dbReference type="EMBL" id="CP101914">
    <property type="protein sequence ID" value="UUI04628.1"/>
    <property type="molecule type" value="Genomic_DNA"/>
</dbReference>
<organism evidence="3 4">
    <name type="scientific">Oceanobacillus jeddahense</name>
    <dbReference type="NCBI Taxonomy" id="1462527"/>
    <lineage>
        <taxon>Bacteria</taxon>
        <taxon>Bacillati</taxon>
        <taxon>Bacillota</taxon>
        <taxon>Bacilli</taxon>
        <taxon>Bacillales</taxon>
        <taxon>Bacillaceae</taxon>
        <taxon>Oceanobacillus</taxon>
    </lineage>
</organism>
<protein>
    <submittedName>
        <fullName evidence="3">DUF2089 domain-containing protein</fullName>
    </submittedName>
</protein>
<evidence type="ECO:0000259" key="2">
    <source>
        <dbReference type="Pfam" id="PF22747"/>
    </source>
</evidence>
<dbReference type="Proteomes" id="UP001059773">
    <property type="component" value="Chromosome"/>
</dbReference>
<dbReference type="InterPro" id="IPR053957">
    <property type="entry name" value="DUF2089_Zn_ribbon"/>
</dbReference>
<dbReference type="Pfam" id="PF22747">
    <property type="entry name" value="Zn_ribbon_DUF2089"/>
    <property type="match status" value="1"/>
</dbReference>
<feature type="domain" description="DUF2089" evidence="1">
    <location>
        <begin position="42"/>
        <end position="87"/>
    </location>
</feature>
<feature type="domain" description="DUF2089" evidence="2">
    <location>
        <begin position="9"/>
        <end position="40"/>
    </location>
</feature>
<evidence type="ECO:0000259" key="1">
    <source>
        <dbReference type="Pfam" id="PF09862"/>
    </source>
</evidence>
<evidence type="ECO:0000313" key="4">
    <source>
        <dbReference type="Proteomes" id="UP001059773"/>
    </source>
</evidence>
<dbReference type="Pfam" id="PF09862">
    <property type="entry name" value="DUF2089"/>
    <property type="match status" value="1"/>
</dbReference>
<dbReference type="InterPro" id="IPR018658">
    <property type="entry name" value="DUF2089"/>
</dbReference>
<accession>A0ABY5JZP3</accession>
<evidence type="ECO:0000313" key="3">
    <source>
        <dbReference type="EMBL" id="UUI04628.1"/>
    </source>
</evidence>
<keyword evidence="4" id="KW-1185">Reference proteome</keyword>
<gene>
    <name evidence="3" type="ORF">NP439_08235</name>
</gene>
<reference evidence="3" key="1">
    <citation type="submission" date="2022-07" db="EMBL/GenBank/DDBJ databases">
        <title>FELIX.</title>
        <authorList>
            <person name="Wan K.H."/>
            <person name="Park S."/>
            <person name="Lawrence Q."/>
            <person name="Eichenberger J.P."/>
            <person name="Booth B.W."/>
            <person name="Piaggio A.J."/>
            <person name="Chandler J.C."/>
            <person name="Franklin A.B."/>
            <person name="Celniker S.E."/>
        </authorList>
    </citation>
    <scope>NUCLEOTIDE SEQUENCE</scope>
    <source>
        <strain evidence="3">QA-1986 374</strain>
    </source>
</reference>
<name>A0ABY5JZP3_9BACI</name>
<proteinExistence type="predicted"/>
<dbReference type="RefSeq" id="WP_256709531.1">
    <property type="nucleotide sequence ID" value="NZ_CP101914.1"/>
</dbReference>
<sequence>MSYPMIHSCPTCNHSLHATRLECSNCHTIIENHFEFSKFSTLNEEQLHFIEVFLLSRGNIKEVEKELGISYPTVRGKLNDIIAQLGHKKQEKVEAQNKSQIITMFENGKISTDEAIELLKKQRSDEE</sequence>